<dbReference type="Gene3D" id="3.40.50.970">
    <property type="match status" value="1"/>
</dbReference>
<comment type="similarity">
    <text evidence="4">Belongs to the BCKDHA family.</text>
</comment>
<dbReference type="EC" id="1.2.4.4" evidence="4"/>
<evidence type="ECO:0000259" key="6">
    <source>
        <dbReference type="Pfam" id="PF00676"/>
    </source>
</evidence>
<protein>
    <recommendedName>
        <fullName evidence="4">2-oxoisovalerate dehydrogenase subunit alpha</fullName>
        <ecNumber evidence="4">1.2.4.4</ecNumber>
    </recommendedName>
    <alternativeName>
        <fullName evidence="4">Branched-chain alpha-keto acid dehydrogenase E1 component alpha chain</fullName>
    </alternativeName>
</protein>
<reference evidence="7" key="1">
    <citation type="submission" date="2021-01" db="EMBL/GenBank/DDBJ databases">
        <title>KCTC 19127 draft genome.</title>
        <authorList>
            <person name="An D."/>
        </authorList>
    </citation>
    <scope>NUCLEOTIDE SEQUENCE</scope>
    <source>
        <strain evidence="7">KCTC 19127</strain>
    </source>
</reference>
<dbReference type="GO" id="GO:0000287">
    <property type="term" value="F:magnesium ion binding"/>
    <property type="evidence" value="ECO:0007669"/>
    <property type="project" value="UniProtKB-ARBA"/>
</dbReference>
<evidence type="ECO:0000256" key="4">
    <source>
        <dbReference type="RuleBase" id="RU365014"/>
    </source>
</evidence>
<feature type="compositionally biased region" description="Basic and acidic residues" evidence="5">
    <location>
        <begin position="58"/>
        <end position="71"/>
    </location>
</feature>
<keyword evidence="8" id="KW-1185">Reference proteome</keyword>
<accession>A0A939C599</accession>
<sequence length="502" mass="53745">MPSHQARPTVDRPTVGRGPGHHGGRIRASIEGRTPVRTSDAAARTGPVPDGGGPVQESDQREQHPERRERSGAASGGPEQDPPTTARDAAAQGAAGTAAHPTPEQVVAGLRATSEGPDLVELLSPEGVFTPHPDYPLEVTAELLQGLYRDMVLVRRFDREGNALQRQGQLSLWAPLLGQEAAQIGAGRALRPTDMAFPSYREHGVAWCRGIDPAQLLGIFRGTDQCGWDPAATRFNGYAIVIGNQVLNAVGYAMGQRLDGAVGGAGNSASAAGAGADGPDGADGPEGVDGSEATIAFFGDGATSQGDVHEAMVFGAVFDAPVVFYCQNNQWAISEPVEKQSRVPLYRRAHGYGFPGVRVDGNDVLACLAVTRWALQECRSGNGPVMIEAFTYRMDAHTTSDDPTRYRLADEEEAWKLLDPIERVRVHLTREGLADAAFFERVAQDADELAAHFRAACYALDSPGPDRLFSHVYSGEHEQTRRQHAEQIGYLASFQEPAESGR</sequence>
<organism evidence="7 8">
    <name type="scientific">Nakamurella flavida</name>
    <dbReference type="NCBI Taxonomy" id="363630"/>
    <lineage>
        <taxon>Bacteria</taxon>
        <taxon>Bacillati</taxon>
        <taxon>Actinomycetota</taxon>
        <taxon>Actinomycetes</taxon>
        <taxon>Nakamurellales</taxon>
        <taxon>Nakamurellaceae</taxon>
        <taxon>Nakamurella</taxon>
    </lineage>
</organism>
<dbReference type="PANTHER" id="PTHR43380:SF1">
    <property type="entry name" value="2-OXOISOVALERATE DEHYDROGENASE SUBUNIT ALPHA, MITOCHONDRIAL"/>
    <property type="match status" value="1"/>
</dbReference>
<comment type="function">
    <text evidence="4">The branched-chain alpha-keto dehydrogenase complex catalyzes the overall conversion of alpha-keto acids to acyl-CoA and CO(2). It contains multiple copies of three enzymatic components: branched-chain alpha-keto acid decarboxylase (E1), lipoamide acyltransferase (E2) and lipoamide dehydrogenase (E3).</text>
</comment>
<dbReference type="GO" id="GO:0003863">
    <property type="term" value="F:branched-chain 2-oxo acid dehydrogenase activity"/>
    <property type="evidence" value="ECO:0007669"/>
    <property type="project" value="UniProtKB-EC"/>
</dbReference>
<dbReference type="Pfam" id="PF00676">
    <property type="entry name" value="E1_dh"/>
    <property type="match status" value="1"/>
</dbReference>
<name>A0A939C599_9ACTN</name>
<dbReference type="AlphaFoldDB" id="A0A939C599"/>
<comment type="caution">
    <text evidence="7">The sequence shown here is derived from an EMBL/GenBank/DDBJ whole genome shotgun (WGS) entry which is preliminary data.</text>
</comment>
<dbReference type="CDD" id="cd02000">
    <property type="entry name" value="TPP_E1_PDC_ADC_BCADC"/>
    <property type="match status" value="1"/>
</dbReference>
<dbReference type="PANTHER" id="PTHR43380">
    <property type="entry name" value="2-OXOISOVALERATE DEHYDROGENASE SUBUNIT ALPHA, MITOCHONDRIAL"/>
    <property type="match status" value="1"/>
</dbReference>
<evidence type="ECO:0000256" key="1">
    <source>
        <dbReference type="ARBA" id="ARBA00001964"/>
    </source>
</evidence>
<dbReference type="InterPro" id="IPR029061">
    <property type="entry name" value="THDP-binding"/>
</dbReference>
<dbReference type="GO" id="GO:0009083">
    <property type="term" value="P:branched-chain amino acid catabolic process"/>
    <property type="evidence" value="ECO:0007669"/>
    <property type="project" value="TreeGrafter"/>
</dbReference>
<proteinExistence type="inferred from homology"/>
<evidence type="ECO:0000313" key="7">
    <source>
        <dbReference type="EMBL" id="MBM9476624.1"/>
    </source>
</evidence>
<comment type="cofactor">
    <cofactor evidence="1 4">
        <name>thiamine diphosphate</name>
        <dbReference type="ChEBI" id="CHEBI:58937"/>
    </cofactor>
</comment>
<feature type="region of interest" description="Disordered" evidence="5">
    <location>
        <begin position="269"/>
        <end position="289"/>
    </location>
</feature>
<keyword evidence="2 4" id="KW-0560">Oxidoreductase</keyword>
<keyword evidence="3 4" id="KW-0786">Thiamine pyrophosphate</keyword>
<evidence type="ECO:0000256" key="5">
    <source>
        <dbReference type="SAM" id="MobiDB-lite"/>
    </source>
</evidence>
<dbReference type="Proteomes" id="UP000663801">
    <property type="component" value="Unassembled WGS sequence"/>
</dbReference>
<feature type="region of interest" description="Disordered" evidence="5">
    <location>
        <begin position="1"/>
        <end position="102"/>
    </location>
</feature>
<dbReference type="InterPro" id="IPR050771">
    <property type="entry name" value="Alpha-ketoacid_DH_E1_comp"/>
</dbReference>
<evidence type="ECO:0000256" key="3">
    <source>
        <dbReference type="ARBA" id="ARBA00023052"/>
    </source>
</evidence>
<dbReference type="InterPro" id="IPR001017">
    <property type="entry name" value="DH_E1"/>
</dbReference>
<gene>
    <name evidence="7" type="ORF">JL107_09235</name>
</gene>
<feature type="compositionally biased region" description="Low complexity" evidence="5">
    <location>
        <begin position="84"/>
        <end position="99"/>
    </location>
</feature>
<evidence type="ECO:0000313" key="8">
    <source>
        <dbReference type="Proteomes" id="UP000663801"/>
    </source>
</evidence>
<feature type="compositionally biased region" description="Low complexity" evidence="5">
    <location>
        <begin position="269"/>
        <end position="279"/>
    </location>
</feature>
<dbReference type="EMBL" id="JAERWL010000008">
    <property type="protein sequence ID" value="MBM9476624.1"/>
    <property type="molecule type" value="Genomic_DNA"/>
</dbReference>
<dbReference type="SUPFAM" id="SSF52518">
    <property type="entry name" value="Thiamin diphosphate-binding fold (THDP-binding)"/>
    <property type="match status" value="1"/>
</dbReference>
<evidence type="ECO:0000256" key="2">
    <source>
        <dbReference type="ARBA" id="ARBA00023002"/>
    </source>
</evidence>
<comment type="catalytic activity">
    <reaction evidence="4">
        <text>N(6)-[(R)-lipoyl]-L-lysyl-[protein] + 3-methyl-2-oxobutanoate + H(+) = N(6)-[(R)-S(8)-2-methylpropanoyldihydrolipoyl]-L-lysyl-[protein] + CO2</text>
        <dbReference type="Rhea" id="RHEA:13457"/>
        <dbReference type="Rhea" id="RHEA-COMP:10474"/>
        <dbReference type="Rhea" id="RHEA-COMP:10497"/>
        <dbReference type="ChEBI" id="CHEBI:11851"/>
        <dbReference type="ChEBI" id="CHEBI:15378"/>
        <dbReference type="ChEBI" id="CHEBI:16526"/>
        <dbReference type="ChEBI" id="CHEBI:83099"/>
        <dbReference type="ChEBI" id="CHEBI:83142"/>
        <dbReference type="EC" id="1.2.4.4"/>
    </reaction>
</comment>
<feature type="domain" description="Dehydrogenase E1 component" evidence="6">
    <location>
        <begin position="149"/>
        <end position="445"/>
    </location>
</feature>